<dbReference type="Pfam" id="PF10294">
    <property type="entry name" value="Methyltransf_16"/>
    <property type="match status" value="1"/>
</dbReference>
<evidence type="ECO:0000313" key="1">
    <source>
        <dbReference type="EMBL" id="KEA64126.1"/>
    </source>
</evidence>
<dbReference type="EMBL" id="JMQN01000021">
    <property type="protein sequence ID" value="KEA64126.1"/>
    <property type="molecule type" value="Genomic_DNA"/>
</dbReference>
<name>A0A081G021_9GAMM</name>
<accession>A0A081G021</accession>
<dbReference type="OrthoDB" id="264333at2"/>
<dbReference type="RefSeq" id="WP_036186665.1">
    <property type="nucleotide sequence ID" value="NZ_JMQN01000021.1"/>
</dbReference>
<dbReference type="SUPFAM" id="SSF53335">
    <property type="entry name" value="S-adenosyl-L-methionine-dependent methyltransferases"/>
    <property type="match status" value="1"/>
</dbReference>
<dbReference type="eggNOG" id="COG3897">
    <property type="taxonomic scope" value="Bacteria"/>
</dbReference>
<dbReference type="PATRIC" id="fig|1232683.4.peg.1836"/>
<dbReference type="InterPro" id="IPR019410">
    <property type="entry name" value="Methyltransf_16"/>
</dbReference>
<proteinExistence type="predicted"/>
<dbReference type="GO" id="GO:0008168">
    <property type="term" value="F:methyltransferase activity"/>
    <property type="evidence" value="ECO:0007669"/>
    <property type="project" value="UniProtKB-KW"/>
</dbReference>
<keyword evidence="1" id="KW-0808">Transferase</keyword>
<dbReference type="InterPro" id="IPR029063">
    <property type="entry name" value="SAM-dependent_MTases_sf"/>
</dbReference>
<reference evidence="1 2" key="1">
    <citation type="submission" date="2014-04" db="EMBL/GenBank/DDBJ databases">
        <title>Marinobacterium kochiensis sp. nov., isolated from sediment sample collected from Kochi backwaters in Kerala, India.</title>
        <authorList>
            <person name="Singh A."/>
            <person name="Pinnaka A.K."/>
        </authorList>
    </citation>
    <scope>NUCLEOTIDE SEQUENCE [LARGE SCALE GENOMIC DNA]</scope>
    <source>
        <strain evidence="1 2">AK27</strain>
    </source>
</reference>
<dbReference type="GO" id="GO:0032259">
    <property type="term" value="P:methylation"/>
    <property type="evidence" value="ECO:0007669"/>
    <property type="project" value="UniProtKB-KW"/>
</dbReference>
<keyword evidence="1" id="KW-0489">Methyltransferase</keyword>
<dbReference type="Gene3D" id="3.40.50.150">
    <property type="entry name" value="Vaccinia Virus protein VP39"/>
    <property type="match status" value="1"/>
</dbReference>
<protein>
    <submittedName>
        <fullName evidence="1">SAM-dependent methyltransferase</fullName>
    </submittedName>
</protein>
<dbReference type="PANTHER" id="PTHR14614">
    <property type="entry name" value="HEPATOCELLULAR CARCINOMA-ASSOCIATED ANTIGEN"/>
    <property type="match status" value="1"/>
</dbReference>
<comment type="caution">
    <text evidence="1">The sequence shown here is derived from an EMBL/GenBank/DDBJ whole genome shotgun (WGS) entry which is preliminary data.</text>
</comment>
<evidence type="ECO:0000313" key="2">
    <source>
        <dbReference type="Proteomes" id="UP000028252"/>
    </source>
</evidence>
<organism evidence="1 2">
    <name type="scientific">Marinobacterium lacunae</name>
    <dbReference type="NCBI Taxonomy" id="1232683"/>
    <lineage>
        <taxon>Bacteria</taxon>
        <taxon>Pseudomonadati</taxon>
        <taxon>Pseudomonadota</taxon>
        <taxon>Gammaproteobacteria</taxon>
        <taxon>Oceanospirillales</taxon>
        <taxon>Oceanospirillaceae</taxon>
        <taxon>Marinobacterium</taxon>
    </lineage>
</organism>
<gene>
    <name evidence="1" type="ORF">ADIMK_1861</name>
</gene>
<keyword evidence="2" id="KW-1185">Reference proteome</keyword>
<sequence length="221" mass="24591">MPSLRLRYQTLEIGGHDIHLRTLRDNQQFSDKEGVAEGLGISSATWPIFGIVWASGQVLAHHMIDYEIKGKRILEVGCGIGLSSLLLNQRNADISATDYHPEAGGFLTENVRINGGRTIPFTRTGWGDDADGMGLFDIIIGSDLLYEAEHASLLSEFIDRHAHHYCEVIIVDPGRGNQNRFSKAMDSLGYALNKTRPEHTDYLDAPYKGNILHYQRPQAST</sequence>
<dbReference type="Proteomes" id="UP000028252">
    <property type="component" value="Unassembled WGS sequence"/>
</dbReference>
<dbReference type="AlphaFoldDB" id="A0A081G021"/>
<dbReference type="STRING" id="1232683.ADIMK_1861"/>